<keyword evidence="2 8" id="KW-0812">Transmembrane</keyword>
<dbReference type="SUPFAM" id="SSF81321">
    <property type="entry name" value="Family A G protein-coupled receptor-like"/>
    <property type="match status" value="1"/>
</dbReference>
<proteinExistence type="inferred from homology"/>
<feature type="domain" description="G-protein coupled receptors family 1 profile" evidence="10">
    <location>
        <begin position="85"/>
        <end position="366"/>
    </location>
</feature>
<reference evidence="11" key="2">
    <citation type="journal article" date="2021" name="Genome Biol. Evol.">
        <title>Developing a high-quality reference genome for a parasitic bivalve with doubly uniparental inheritance (Bivalvia: Unionida).</title>
        <authorList>
            <person name="Smith C.H."/>
        </authorList>
    </citation>
    <scope>NUCLEOTIDE SEQUENCE</scope>
    <source>
        <strain evidence="11">CHS0354</strain>
        <tissue evidence="11">Mantle</tissue>
    </source>
</reference>
<gene>
    <name evidence="11" type="ORF">CHS0354_021592</name>
</gene>
<keyword evidence="3 9" id="KW-1133">Transmembrane helix</keyword>
<evidence type="ECO:0000256" key="9">
    <source>
        <dbReference type="SAM" id="Phobius"/>
    </source>
</evidence>
<feature type="transmembrane region" description="Helical" evidence="9">
    <location>
        <begin position="191"/>
        <end position="214"/>
    </location>
</feature>
<dbReference type="PANTHER" id="PTHR45695">
    <property type="entry name" value="LEUCOKININ RECEPTOR-RELATED"/>
    <property type="match status" value="1"/>
</dbReference>
<keyword evidence="5 9" id="KW-0472">Membrane</keyword>
<keyword evidence="12" id="KW-1185">Reference proteome</keyword>
<evidence type="ECO:0000256" key="2">
    <source>
        <dbReference type="ARBA" id="ARBA00022692"/>
    </source>
</evidence>
<evidence type="ECO:0000256" key="5">
    <source>
        <dbReference type="ARBA" id="ARBA00023136"/>
    </source>
</evidence>
<dbReference type="Pfam" id="PF00001">
    <property type="entry name" value="7tm_1"/>
    <property type="match status" value="1"/>
</dbReference>
<accession>A0AAE0SPV6</accession>
<reference evidence="11" key="3">
    <citation type="submission" date="2023-05" db="EMBL/GenBank/DDBJ databases">
        <authorList>
            <person name="Smith C.H."/>
        </authorList>
    </citation>
    <scope>NUCLEOTIDE SEQUENCE</scope>
    <source>
        <strain evidence="11">CHS0354</strain>
        <tissue evidence="11">Mantle</tissue>
    </source>
</reference>
<dbReference type="InterPro" id="IPR017452">
    <property type="entry name" value="GPCR_Rhodpsn_7TM"/>
</dbReference>
<organism evidence="11 12">
    <name type="scientific">Potamilus streckersoni</name>
    <dbReference type="NCBI Taxonomy" id="2493646"/>
    <lineage>
        <taxon>Eukaryota</taxon>
        <taxon>Metazoa</taxon>
        <taxon>Spiralia</taxon>
        <taxon>Lophotrochozoa</taxon>
        <taxon>Mollusca</taxon>
        <taxon>Bivalvia</taxon>
        <taxon>Autobranchia</taxon>
        <taxon>Heteroconchia</taxon>
        <taxon>Palaeoheterodonta</taxon>
        <taxon>Unionida</taxon>
        <taxon>Unionoidea</taxon>
        <taxon>Unionidae</taxon>
        <taxon>Ambleminae</taxon>
        <taxon>Lampsilini</taxon>
        <taxon>Potamilus</taxon>
    </lineage>
</organism>
<dbReference type="GO" id="GO:0004930">
    <property type="term" value="F:G protein-coupled receptor activity"/>
    <property type="evidence" value="ECO:0007669"/>
    <property type="project" value="UniProtKB-KW"/>
</dbReference>
<keyword evidence="4 8" id="KW-0297">G-protein coupled receptor</keyword>
<comment type="subcellular location">
    <subcellularLocation>
        <location evidence="1">Membrane</location>
        <topology evidence="1">Multi-pass membrane protein</topology>
    </subcellularLocation>
</comment>
<dbReference type="SMART" id="SM01381">
    <property type="entry name" value="7TM_GPCR_Srsx"/>
    <property type="match status" value="1"/>
</dbReference>
<dbReference type="PRINTS" id="PR00237">
    <property type="entry name" value="GPCRRHODOPSN"/>
</dbReference>
<dbReference type="Proteomes" id="UP001195483">
    <property type="component" value="Unassembled WGS sequence"/>
</dbReference>
<feature type="transmembrane region" description="Helical" evidence="9">
    <location>
        <begin position="64"/>
        <end position="94"/>
    </location>
</feature>
<sequence length="436" mass="50528">MNDTVLFLSALVKNREGMAAENVKTWLNFSVSNLNELNSTSTSDKYQGDMCFRRNSHHKDYTQITFVLVLVITLYILVILLAVLGNVLVIWTVWRNSHMHTVTNYYIVNLAISDLLVSTLVNPLKLLEYTGDCRWQIFKADELCGFLSYLLPIFVFASILTLVAISLERYYAIVHPLSAMRINSKSRTRKIIALTWLIPMIVAFPFVFSQSYAFTIDSEYGSLSRQICNDRFDEIDVLMYGTNRRGQFRKGYFLFLFFVLYLLPVIIILTTCLRIACSLLQPIVMENTIIGRKESSRRHEENKRKVARMIIVVAFAFILSWSPQYVVSVISQLQTRSFLRESNFLFTMLMTHLCGFINSCINPFIYTAMSDKFRRSFRQIARQLMCCCSSRAIPYYQQSVTRSSHHYVFTTRRVSTDADANTIMLKDCHRNRESST</sequence>
<dbReference type="GO" id="GO:0005886">
    <property type="term" value="C:plasma membrane"/>
    <property type="evidence" value="ECO:0007669"/>
    <property type="project" value="TreeGrafter"/>
</dbReference>
<comment type="similarity">
    <text evidence="8">Belongs to the G-protein coupled receptor 1 family.</text>
</comment>
<feature type="transmembrane region" description="Helical" evidence="9">
    <location>
        <begin position="252"/>
        <end position="285"/>
    </location>
</feature>
<keyword evidence="7 8" id="KW-0807">Transducer</keyword>
<feature type="transmembrane region" description="Helical" evidence="9">
    <location>
        <begin position="306"/>
        <end position="324"/>
    </location>
</feature>
<dbReference type="PROSITE" id="PS00237">
    <property type="entry name" value="G_PROTEIN_RECEP_F1_1"/>
    <property type="match status" value="1"/>
</dbReference>
<keyword evidence="6 8" id="KW-0675">Receptor</keyword>
<evidence type="ECO:0000313" key="11">
    <source>
        <dbReference type="EMBL" id="KAK3595495.1"/>
    </source>
</evidence>
<dbReference type="EMBL" id="JAEAOA010001323">
    <property type="protein sequence ID" value="KAK3595495.1"/>
    <property type="molecule type" value="Genomic_DNA"/>
</dbReference>
<dbReference type="CDD" id="cd14993">
    <property type="entry name" value="7tmA_CCKR-like"/>
    <property type="match status" value="1"/>
</dbReference>
<evidence type="ECO:0000256" key="4">
    <source>
        <dbReference type="ARBA" id="ARBA00023040"/>
    </source>
</evidence>
<evidence type="ECO:0000256" key="6">
    <source>
        <dbReference type="ARBA" id="ARBA00023170"/>
    </source>
</evidence>
<dbReference type="InterPro" id="IPR000276">
    <property type="entry name" value="GPCR_Rhodpsn"/>
</dbReference>
<dbReference type="Gene3D" id="1.20.1070.10">
    <property type="entry name" value="Rhodopsin 7-helix transmembrane proteins"/>
    <property type="match status" value="1"/>
</dbReference>
<dbReference type="PROSITE" id="PS50262">
    <property type="entry name" value="G_PROTEIN_RECEP_F1_2"/>
    <property type="match status" value="1"/>
</dbReference>
<comment type="caution">
    <text evidence="11">The sequence shown here is derived from an EMBL/GenBank/DDBJ whole genome shotgun (WGS) entry which is preliminary data.</text>
</comment>
<dbReference type="AlphaFoldDB" id="A0AAE0SPV6"/>
<evidence type="ECO:0000313" key="12">
    <source>
        <dbReference type="Proteomes" id="UP001195483"/>
    </source>
</evidence>
<evidence type="ECO:0000256" key="8">
    <source>
        <dbReference type="RuleBase" id="RU000688"/>
    </source>
</evidence>
<evidence type="ECO:0000256" key="7">
    <source>
        <dbReference type="ARBA" id="ARBA00023224"/>
    </source>
</evidence>
<name>A0AAE0SPV6_9BIVA</name>
<protein>
    <recommendedName>
        <fullName evidence="10">G-protein coupled receptors family 1 profile domain-containing protein</fullName>
    </recommendedName>
</protein>
<evidence type="ECO:0000256" key="1">
    <source>
        <dbReference type="ARBA" id="ARBA00004141"/>
    </source>
</evidence>
<feature type="transmembrane region" description="Helical" evidence="9">
    <location>
        <begin position="106"/>
        <end position="126"/>
    </location>
</feature>
<dbReference type="PANTHER" id="PTHR45695:SF15">
    <property type="entry name" value="OPSIN RH2"/>
    <property type="match status" value="1"/>
</dbReference>
<evidence type="ECO:0000259" key="10">
    <source>
        <dbReference type="PROSITE" id="PS50262"/>
    </source>
</evidence>
<feature type="transmembrane region" description="Helical" evidence="9">
    <location>
        <begin position="146"/>
        <end position="170"/>
    </location>
</feature>
<feature type="transmembrane region" description="Helical" evidence="9">
    <location>
        <begin position="344"/>
        <end position="369"/>
    </location>
</feature>
<evidence type="ECO:0000256" key="3">
    <source>
        <dbReference type="ARBA" id="ARBA00022989"/>
    </source>
</evidence>
<reference evidence="11" key="1">
    <citation type="journal article" date="2021" name="Genome Biol. Evol.">
        <title>A High-Quality Reference Genome for a Parasitic Bivalve with Doubly Uniparental Inheritance (Bivalvia: Unionida).</title>
        <authorList>
            <person name="Smith C.H."/>
        </authorList>
    </citation>
    <scope>NUCLEOTIDE SEQUENCE</scope>
    <source>
        <strain evidence="11">CHS0354</strain>
    </source>
</reference>